<dbReference type="EMBL" id="PDHH01000002">
    <property type="protein sequence ID" value="PSM52700.1"/>
    <property type="molecule type" value="Genomic_DNA"/>
</dbReference>
<name>A0A2P8R2H5_9BACT</name>
<accession>A0A2P8R2H5</accession>
<organism evidence="1 2">
    <name type="scientific">Campylobacter blaseri</name>
    <dbReference type="NCBI Taxonomy" id="2042961"/>
    <lineage>
        <taxon>Bacteria</taxon>
        <taxon>Pseudomonadati</taxon>
        <taxon>Campylobacterota</taxon>
        <taxon>Epsilonproteobacteria</taxon>
        <taxon>Campylobacterales</taxon>
        <taxon>Campylobacteraceae</taxon>
        <taxon>Campylobacter</taxon>
    </lineage>
</organism>
<proteinExistence type="predicted"/>
<dbReference type="OrthoDB" id="5327097at2"/>
<sequence>MKKNIILLIFLAFTNIIANDISTYEIMFDELKTRREGLDQKQIFLLKDPFNFISEKKDSKKPNQEFVKYKLTGILSNKAKINGNWYFVNEQIDDYKIIGIKESSVMLRDKDKILELKLNEGNKNVKITYK</sequence>
<comment type="caution">
    <text evidence="1">The sequence shown here is derived from an EMBL/GenBank/DDBJ whole genome shotgun (WGS) entry which is preliminary data.</text>
</comment>
<evidence type="ECO:0008006" key="3">
    <source>
        <dbReference type="Google" id="ProtNLM"/>
    </source>
</evidence>
<evidence type="ECO:0000313" key="1">
    <source>
        <dbReference type="EMBL" id="PSM52700.1"/>
    </source>
</evidence>
<protein>
    <recommendedName>
        <fullName evidence="3">Transformation system protein</fullName>
    </recommendedName>
</protein>
<gene>
    <name evidence="1" type="ORF">CQ405_02930</name>
</gene>
<evidence type="ECO:0000313" key="2">
    <source>
        <dbReference type="Proteomes" id="UP000240535"/>
    </source>
</evidence>
<keyword evidence="2" id="KW-1185">Reference proteome</keyword>
<dbReference type="RefSeq" id="WP_106870453.1">
    <property type="nucleotide sequence ID" value="NZ_CP053841.1"/>
</dbReference>
<dbReference type="Proteomes" id="UP000240535">
    <property type="component" value="Unassembled WGS sequence"/>
</dbReference>
<reference evidence="2" key="1">
    <citation type="submission" date="2017-10" db="EMBL/GenBank/DDBJ databases">
        <title>Campylobacter species from seals.</title>
        <authorList>
            <person name="Gilbert M.J."/>
            <person name="Zomer A.L."/>
            <person name="Timmerman A.J."/>
            <person name="Duim B."/>
            <person name="Wagenaar J.A."/>
        </authorList>
    </citation>
    <scope>NUCLEOTIDE SEQUENCE [LARGE SCALE GENOMIC DNA]</scope>
    <source>
        <strain evidence="2">17S00004-5</strain>
    </source>
</reference>
<dbReference type="AlphaFoldDB" id="A0A2P8R2H5"/>